<sequence>MQSCSKGARGLSVWPRVYCILTAISISLSLGWRQCGPRYAIRAGRNLPDKEFRYLRTVIVTAAVYLGFDQKLRTNPNLIN</sequence>
<keyword evidence="1" id="KW-0812">Transmembrane</keyword>
<dbReference type="EMBL" id="CDSC02000433">
    <property type="protein sequence ID" value="SEI00775.1"/>
    <property type="molecule type" value="Genomic_DNA"/>
</dbReference>
<dbReference type="Proteomes" id="UP000198988">
    <property type="component" value="Unassembled WGS sequence"/>
</dbReference>
<dbReference type="AntiFam" id="ANF00025">
    <property type="entry name" value="Antisense to 23S rRNA"/>
</dbReference>
<protein>
    <submittedName>
        <fullName evidence="2">Uncharacterized protein</fullName>
    </submittedName>
</protein>
<keyword evidence="1" id="KW-0472">Membrane</keyword>
<gene>
    <name evidence="2" type="ORF">BAZSYMA_ACONTIG00041_3</name>
</gene>
<reference evidence="3" key="1">
    <citation type="submission" date="2016-06" db="EMBL/GenBank/DDBJ databases">
        <authorList>
            <person name="Petersen J."/>
            <person name="Sayavedra L."/>
        </authorList>
    </citation>
    <scope>NUCLEOTIDE SEQUENCE [LARGE SCALE GENOMIC DNA]</scope>
    <source>
        <strain evidence="3">BazSymA</strain>
    </source>
</reference>
<keyword evidence="1" id="KW-1133">Transmembrane helix</keyword>
<dbReference type="AlphaFoldDB" id="A0A1H6MMV2"/>
<accession>A0A1H6MMV2</accession>
<organism evidence="2 3">
    <name type="scientific">Bathymodiolus azoricus thioautotrophic gill symbiont</name>
    <dbReference type="NCBI Taxonomy" id="235205"/>
    <lineage>
        <taxon>Bacteria</taxon>
        <taxon>Pseudomonadati</taxon>
        <taxon>Pseudomonadota</taxon>
        <taxon>Gammaproteobacteria</taxon>
        <taxon>sulfur-oxidizing symbionts</taxon>
    </lineage>
</organism>
<feature type="transmembrane region" description="Helical" evidence="1">
    <location>
        <begin position="13"/>
        <end position="32"/>
    </location>
</feature>
<evidence type="ECO:0000256" key="1">
    <source>
        <dbReference type="SAM" id="Phobius"/>
    </source>
</evidence>
<name>A0A1H6MMV2_9GAMM</name>
<evidence type="ECO:0000313" key="3">
    <source>
        <dbReference type="Proteomes" id="UP000198988"/>
    </source>
</evidence>
<evidence type="ECO:0000313" key="2">
    <source>
        <dbReference type="EMBL" id="SEI00775.1"/>
    </source>
</evidence>
<proteinExistence type="predicted"/>